<dbReference type="RefSeq" id="WP_345725953.1">
    <property type="nucleotide sequence ID" value="NZ_BAAAYN010000001.1"/>
</dbReference>
<comment type="caution">
    <text evidence="2">The sequence shown here is derived from an EMBL/GenBank/DDBJ whole genome shotgun (WGS) entry which is preliminary data.</text>
</comment>
<evidence type="ECO:0000256" key="1">
    <source>
        <dbReference type="SAM" id="Phobius"/>
    </source>
</evidence>
<dbReference type="EMBL" id="BAAAYN010000001">
    <property type="protein sequence ID" value="GAA3381906.1"/>
    <property type="molecule type" value="Genomic_DNA"/>
</dbReference>
<evidence type="ECO:0000313" key="3">
    <source>
        <dbReference type="Proteomes" id="UP001501676"/>
    </source>
</evidence>
<evidence type="ECO:0000313" key="2">
    <source>
        <dbReference type="EMBL" id="GAA3381906.1"/>
    </source>
</evidence>
<feature type="transmembrane region" description="Helical" evidence="1">
    <location>
        <begin position="21"/>
        <end position="43"/>
    </location>
</feature>
<dbReference type="Proteomes" id="UP001501676">
    <property type="component" value="Unassembled WGS sequence"/>
</dbReference>
<sequence length="183" mass="19183">MSRLRTAWRAAHTPVHDAPGWAVLAAYAIPICVLPAGLWRIGAIAFRQSAGPGEAIYVAFLSVVSELVAFTAVGLVARWGEVVPGWVPGLRGRRIPPWVPTLAAAAGASALTALWTAAAVAVVRNRSITGGALADPSAVPWAADDLHSYLFAACYAPLVLWGPLLGAVTVAYWARRRADGDPL</sequence>
<feature type="transmembrane region" description="Helical" evidence="1">
    <location>
        <begin position="55"/>
        <end position="77"/>
    </location>
</feature>
<keyword evidence="1" id="KW-0812">Transmembrane</keyword>
<feature type="transmembrane region" description="Helical" evidence="1">
    <location>
        <begin position="149"/>
        <end position="174"/>
    </location>
</feature>
<keyword evidence="3" id="KW-1185">Reference proteome</keyword>
<organism evidence="2 3">
    <name type="scientific">Cryptosporangium minutisporangium</name>
    <dbReference type="NCBI Taxonomy" id="113569"/>
    <lineage>
        <taxon>Bacteria</taxon>
        <taxon>Bacillati</taxon>
        <taxon>Actinomycetota</taxon>
        <taxon>Actinomycetes</taxon>
        <taxon>Cryptosporangiales</taxon>
        <taxon>Cryptosporangiaceae</taxon>
        <taxon>Cryptosporangium</taxon>
    </lineage>
</organism>
<name>A0ABP6SP57_9ACTN</name>
<feature type="transmembrane region" description="Helical" evidence="1">
    <location>
        <begin position="98"/>
        <end position="123"/>
    </location>
</feature>
<evidence type="ECO:0008006" key="4">
    <source>
        <dbReference type="Google" id="ProtNLM"/>
    </source>
</evidence>
<keyword evidence="1" id="KW-1133">Transmembrane helix</keyword>
<reference evidence="3" key="1">
    <citation type="journal article" date="2019" name="Int. J. Syst. Evol. Microbiol.">
        <title>The Global Catalogue of Microorganisms (GCM) 10K type strain sequencing project: providing services to taxonomists for standard genome sequencing and annotation.</title>
        <authorList>
            <consortium name="The Broad Institute Genomics Platform"/>
            <consortium name="The Broad Institute Genome Sequencing Center for Infectious Disease"/>
            <person name="Wu L."/>
            <person name="Ma J."/>
        </authorList>
    </citation>
    <scope>NUCLEOTIDE SEQUENCE [LARGE SCALE GENOMIC DNA]</scope>
    <source>
        <strain evidence="3">JCM 9458</strain>
    </source>
</reference>
<protein>
    <recommendedName>
        <fullName evidence="4">DUF2567 domain-containing protein</fullName>
    </recommendedName>
</protein>
<keyword evidence="1" id="KW-0472">Membrane</keyword>
<proteinExistence type="predicted"/>
<gene>
    <name evidence="2" type="ORF">GCM10020369_01690</name>
</gene>
<accession>A0ABP6SP57</accession>